<comment type="caution">
    <text evidence="2">The sequence shown here is derived from an EMBL/GenBank/DDBJ whole genome shotgun (WGS) entry which is preliminary data.</text>
</comment>
<evidence type="ECO:0000313" key="3">
    <source>
        <dbReference type="Proteomes" id="UP001066276"/>
    </source>
</evidence>
<evidence type="ECO:0000313" key="2">
    <source>
        <dbReference type="EMBL" id="KAJ1216441.1"/>
    </source>
</evidence>
<dbReference type="EMBL" id="JANPWB010000001">
    <property type="protein sequence ID" value="KAJ1216441.1"/>
    <property type="molecule type" value="Genomic_DNA"/>
</dbReference>
<feature type="compositionally biased region" description="Basic and acidic residues" evidence="1">
    <location>
        <begin position="137"/>
        <end position="147"/>
    </location>
</feature>
<keyword evidence="3" id="KW-1185">Reference proteome</keyword>
<reference evidence="2" key="1">
    <citation type="journal article" date="2022" name="bioRxiv">
        <title>Sequencing and chromosome-scale assembly of the giantPleurodeles waltlgenome.</title>
        <authorList>
            <person name="Brown T."/>
            <person name="Elewa A."/>
            <person name="Iarovenko S."/>
            <person name="Subramanian E."/>
            <person name="Araus A.J."/>
            <person name="Petzold A."/>
            <person name="Susuki M."/>
            <person name="Suzuki K.-i.T."/>
            <person name="Hayashi T."/>
            <person name="Toyoda A."/>
            <person name="Oliveira C."/>
            <person name="Osipova E."/>
            <person name="Leigh N.D."/>
            <person name="Simon A."/>
            <person name="Yun M.H."/>
        </authorList>
    </citation>
    <scope>NUCLEOTIDE SEQUENCE</scope>
    <source>
        <strain evidence="2">20211129_DDA</strain>
        <tissue evidence="2">Liver</tissue>
    </source>
</reference>
<protein>
    <submittedName>
        <fullName evidence="2">Uncharacterized protein</fullName>
    </submittedName>
</protein>
<gene>
    <name evidence="2" type="ORF">NDU88_004043</name>
</gene>
<feature type="region of interest" description="Disordered" evidence="1">
    <location>
        <begin position="21"/>
        <end position="72"/>
    </location>
</feature>
<feature type="region of interest" description="Disordered" evidence="1">
    <location>
        <begin position="116"/>
        <end position="192"/>
    </location>
</feature>
<name>A0AAV7WU73_PLEWA</name>
<dbReference type="AlphaFoldDB" id="A0AAV7WU73"/>
<evidence type="ECO:0000256" key="1">
    <source>
        <dbReference type="SAM" id="MobiDB-lite"/>
    </source>
</evidence>
<accession>A0AAV7WU73</accession>
<organism evidence="2 3">
    <name type="scientific">Pleurodeles waltl</name>
    <name type="common">Iberian ribbed newt</name>
    <dbReference type="NCBI Taxonomy" id="8319"/>
    <lineage>
        <taxon>Eukaryota</taxon>
        <taxon>Metazoa</taxon>
        <taxon>Chordata</taxon>
        <taxon>Craniata</taxon>
        <taxon>Vertebrata</taxon>
        <taxon>Euteleostomi</taxon>
        <taxon>Amphibia</taxon>
        <taxon>Batrachia</taxon>
        <taxon>Caudata</taxon>
        <taxon>Salamandroidea</taxon>
        <taxon>Salamandridae</taxon>
        <taxon>Pleurodelinae</taxon>
        <taxon>Pleurodeles</taxon>
    </lineage>
</organism>
<feature type="compositionally biased region" description="Polar residues" evidence="1">
    <location>
        <begin position="21"/>
        <end position="31"/>
    </location>
</feature>
<dbReference type="Proteomes" id="UP001066276">
    <property type="component" value="Chromosome 1_1"/>
</dbReference>
<sequence length="192" mass="21130">MEEGKSIDLSLRVLCSYTRGQPSTLATSGISHSAVEKKKQRKNIRNGRVVLRSTQPEPRNPYPRPKRLLPIPPHSTEVGAGCTSDPIHPHRREGTGDILPCASAARHHQPIARQVGREPWAQPQRAASIRAPQASRPQREDAWEAEARYSLPTRPLPVDGDTARQNLPSRGERPRGVSTGVPEKRGTATCLT</sequence>
<proteinExistence type="predicted"/>